<name>A0A381TMP8_9ZZZZ</name>
<dbReference type="Gene3D" id="3.30.1370.60">
    <property type="entry name" value="Hypothetical oxidoreductase yiak, domain 2"/>
    <property type="match status" value="1"/>
</dbReference>
<dbReference type="PANTHER" id="PTHR11091:SF0">
    <property type="entry name" value="MALATE DEHYDROGENASE"/>
    <property type="match status" value="1"/>
</dbReference>
<comment type="similarity">
    <text evidence="1">Belongs to the LDH2/MDH2 oxidoreductase family.</text>
</comment>
<evidence type="ECO:0000256" key="1">
    <source>
        <dbReference type="ARBA" id="ARBA00006056"/>
    </source>
</evidence>
<dbReference type="InterPro" id="IPR043143">
    <property type="entry name" value="Mal/L-sulf/L-lact_DH-like_NADP"/>
</dbReference>
<gene>
    <name evidence="3" type="ORF">METZ01_LOCUS68157</name>
</gene>
<dbReference type="InterPro" id="IPR003767">
    <property type="entry name" value="Malate/L-lactate_DH-like"/>
</dbReference>
<dbReference type="InterPro" id="IPR043144">
    <property type="entry name" value="Mal/L-sulf/L-lact_DH-like_ah"/>
</dbReference>
<reference evidence="3" key="1">
    <citation type="submission" date="2018-05" db="EMBL/GenBank/DDBJ databases">
        <authorList>
            <person name="Lanie J.A."/>
            <person name="Ng W.-L."/>
            <person name="Kazmierczak K.M."/>
            <person name="Andrzejewski T.M."/>
            <person name="Davidsen T.M."/>
            <person name="Wayne K.J."/>
            <person name="Tettelin H."/>
            <person name="Glass J.I."/>
            <person name="Rusch D."/>
            <person name="Podicherti R."/>
            <person name="Tsui H.-C.T."/>
            <person name="Winkler M.E."/>
        </authorList>
    </citation>
    <scope>NUCLEOTIDE SEQUENCE</scope>
</reference>
<dbReference type="EMBL" id="UINC01004570">
    <property type="protein sequence ID" value="SVA15303.1"/>
    <property type="molecule type" value="Genomic_DNA"/>
</dbReference>
<keyword evidence="2" id="KW-0560">Oxidoreductase</keyword>
<dbReference type="Gene3D" id="1.10.1530.10">
    <property type="match status" value="1"/>
</dbReference>
<protein>
    <recommendedName>
        <fullName evidence="4">Malate dehydrogenase</fullName>
    </recommendedName>
</protein>
<dbReference type="PANTHER" id="PTHR11091">
    <property type="entry name" value="OXIDOREDUCTASE-RELATED"/>
    <property type="match status" value="1"/>
</dbReference>
<organism evidence="3">
    <name type="scientific">marine metagenome</name>
    <dbReference type="NCBI Taxonomy" id="408172"/>
    <lineage>
        <taxon>unclassified sequences</taxon>
        <taxon>metagenomes</taxon>
        <taxon>ecological metagenomes</taxon>
    </lineage>
</organism>
<dbReference type="InterPro" id="IPR036111">
    <property type="entry name" value="Mal/L-sulfo/L-lacto_DH-like_sf"/>
</dbReference>
<dbReference type="GO" id="GO:0016491">
    <property type="term" value="F:oxidoreductase activity"/>
    <property type="evidence" value="ECO:0007669"/>
    <property type="project" value="UniProtKB-KW"/>
</dbReference>
<evidence type="ECO:0000256" key="2">
    <source>
        <dbReference type="ARBA" id="ARBA00023002"/>
    </source>
</evidence>
<dbReference type="AlphaFoldDB" id="A0A381TMP8"/>
<evidence type="ECO:0000313" key="3">
    <source>
        <dbReference type="EMBL" id="SVA15303.1"/>
    </source>
</evidence>
<dbReference type="Pfam" id="PF02615">
    <property type="entry name" value="Ldh_2"/>
    <property type="match status" value="1"/>
</dbReference>
<proteinExistence type="inferred from homology"/>
<evidence type="ECO:0008006" key="4">
    <source>
        <dbReference type="Google" id="ProtNLM"/>
    </source>
</evidence>
<sequence length="361" mass="39615">MLERFKVPEKDRVYVLQDRVRAATEGILRHNRLAPDEAATSADVLIKNDLRGVESHGVSNGLRRYVAEYGSNKLNPTPEFKVTRESKTTMTIDADRALGIHVGPWAMQHAIDKAKEFGMGAVAVTNSGHLAGCGYYAMMAAEQGMIGHCMTAGGSHQTVPTFGSKPVMGTNPIAWAAPARDMPPFLFDVATTQVANNKIGLARRTGAKIEGGWITDLDGEPILEEIDPPDTGDYYLLHIGGTRENGSHKGFGLALMNEIICNELSGYGPGPVNGTPGGHFFQAYDIEAFTDREKFLDDMDDLLKFIVDVPPASGFERVLYAGLMEDEDEKKRLEEGIPYHREVIEWFESYCSEAGITCDLR</sequence>
<accession>A0A381TMP8</accession>
<dbReference type="SUPFAM" id="SSF89733">
    <property type="entry name" value="L-sulfolactate dehydrogenase-like"/>
    <property type="match status" value="1"/>
</dbReference>